<organism evidence="9 10">
    <name type="scientific">Sphingobacterium humi</name>
    <dbReference type="NCBI Taxonomy" id="1796905"/>
    <lineage>
        <taxon>Bacteria</taxon>
        <taxon>Pseudomonadati</taxon>
        <taxon>Bacteroidota</taxon>
        <taxon>Sphingobacteriia</taxon>
        <taxon>Sphingobacteriales</taxon>
        <taxon>Sphingobacteriaceae</taxon>
        <taxon>Sphingobacterium</taxon>
    </lineage>
</organism>
<protein>
    <submittedName>
        <fullName evidence="9">RagB/SusD family nutrient uptake outer membrane protein</fullName>
    </submittedName>
</protein>
<reference evidence="9 10" key="1">
    <citation type="submission" date="2019-12" db="EMBL/GenBank/DDBJ databases">
        <authorList>
            <person name="Dong K."/>
        </authorList>
    </citation>
    <scope>NUCLEOTIDE SEQUENCE [LARGE SCALE GENOMIC DNA]</scope>
    <source>
        <strain evidence="9 10">JCM 31225</strain>
    </source>
</reference>
<sequence>MKKYCILAFMATLFLVGCNSYLDVKPKGFTIPELLNDYQLLINDLSLIRASPAYPDYLSDHVQAGDPVDVNKSTSFESLPTVKKRLYMFEHGAIFEDGQYDPYWEAAYSHIFTYNVVINNVLNAIDGKESERKRVWAEAKIGRAFEYLTLVNIYAKHYDPATASTDLGVPMVLSENINEPYERVSVAKIYELVEADLNDALPHLASSSAHKFQALKTVGFAFLSRMNLYKGNYAAALTNAKEAIKLNEYLEDYNQYTTKLKTTWGRVHLVGDEDVPFPDVRENKETIWGRLGTSTYGAMNAEVYASASLLDTYKKSLPAGATDMRLKLFFCADSASFGANVVRFPGRTLFAPYVEMNTGFNTPELYLIIAECEARQGSVDQALSWLNKLRDKRIKNNVHVAGLSKEKAVEMVLDERRREIPYTASTRLIDMKRLAISKDLTGNVTHKLGDQSFSMPVSDNRMILPVPPKVLSLNPSIPQYER</sequence>
<name>A0A6N8L452_9SPHI</name>
<proteinExistence type="inferred from homology"/>
<dbReference type="Proteomes" id="UP000435036">
    <property type="component" value="Unassembled WGS sequence"/>
</dbReference>
<keyword evidence="5" id="KW-0998">Cell outer membrane</keyword>
<dbReference type="AlphaFoldDB" id="A0A6N8L452"/>
<dbReference type="Pfam" id="PF14322">
    <property type="entry name" value="SusD-like_3"/>
    <property type="match status" value="1"/>
</dbReference>
<dbReference type="InterPro" id="IPR033985">
    <property type="entry name" value="SusD-like_N"/>
</dbReference>
<dbReference type="Pfam" id="PF07980">
    <property type="entry name" value="SusD_RagB"/>
    <property type="match status" value="1"/>
</dbReference>
<dbReference type="SUPFAM" id="SSF48452">
    <property type="entry name" value="TPR-like"/>
    <property type="match status" value="1"/>
</dbReference>
<feature type="domain" description="RagB/SusD" evidence="7">
    <location>
        <begin position="364"/>
        <end position="479"/>
    </location>
</feature>
<dbReference type="PROSITE" id="PS51257">
    <property type="entry name" value="PROKAR_LIPOPROTEIN"/>
    <property type="match status" value="1"/>
</dbReference>
<dbReference type="InterPro" id="IPR012944">
    <property type="entry name" value="SusD_RagB_dom"/>
</dbReference>
<feature type="domain" description="SusD-like N-terminal" evidence="8">
    <location>
        <begin position="21"/>
        <end position="228"/>
    </location>
</feature>
<comment type="similarity">
    <text evidence="2">Belongs to the SusD family.</text>
</comment>
<evidence type="ECO:0000256" key="2">
    <source>
        <dbReference type="ARBA" id="ARBA00006275"/>
    </source>
</evidence>
<dbReference type="RefSeq" id="WP_160369943.1">
    <property type="nucleotide sequence ID" value="NZ_WSQA01000011.1"/>
</dbReference>
<dbReference type="GO" id="GO:0009279">
    <property type="term" value="C:cell outer membrane"/>
    <property type="evidence" value="ECO:0007669"/>
    <property type="project" value="UniProtKB-SubCell"/>
</dbReference>
<evidence type="ECO:0000256" key="5">
    <source>
        <dbReference type="ARBA" id="ARBA00023237"/>
    </source>
</evidence>
<evidence type="ECO:0000259" key="7">
    <source>
        <dbReference type="Pfam" id="PF07980"/>
    </source>
</evidence>
<dbReference type="EMBL" id="WSQA01000011">
    <property type="protein sequence ID" value="MVZ63221.1"/>
    <property type="molecule type" value="Genomic_DNA"/>
</dbReference>
<dbReference type="Gene3D" id="1.25.40.390">
    <property type="match status" value="1"/>
</dbReference>
<keyword evidence="4" id="KW-0472">Membrane</keyword>
<feature type="signal peptide" evidence="6">
    <location>
        <begin position="1"/>
        <end position="22"/>
    </location>
</feature>
<feature type="chain" id="PRO_5026736474" evidence="6">
    <location>
        <begin position="23"/>
        <end position="482"/>
    </location>
</feature>
<comment type="caution">
    <text evidence="9">The sequence shown here is derived from an EMBL/GenBank/DDBJ whole genome shotgun (WGS) entry which is preliminary data.</text>
</comment>
<comment type="subcellular location">
    <subcellularLocation>
        <location evidence="1">Cell outer membrane</location>
    </subcellularLocation>
</comment>
<evidence type="ECO:0000313" key="9">
    <source>
        <dbReference type="EMBL" id="MVZ63221.1"/>
    </source>
</evidence>
<gene>
    <name evidence="9" type="ORF">GQF63_14390</name>
</gene>
<dbReference type="InterPro" id="IPR011990">
    <property type="entry name" value="TPR-like_helical_dom_sf"/>
</dbReference>
<keyword evidence="10" id="KW-1185">Reference proteome</keyword>
<evidence type="ECO:0000256" key="6">
    <source>
        <dbReference type="SAM" id="SignalP"/>
    </source>
</evidence>
<accession>A0A6N8L452</accession>
<evidence type="ECO:0000259" key="8">
    <source>
        <dbReference type="Pfam" id="PF14322"/>
    </source>
</evidence>
<evidence type="ECO:0000256" key="4">
    <source>
        <dbReference type="ARBA" id="ARBA00023136"/>
    </source>
</evidence>
<evidence type="ECO:0000256" key="3">
    <source>
        <dbReference type="ARBA" id="ARBA00022729"/>
    </source>
</evidence>
<keyword evidence="3 6" id="KW-0732">Signal</keyword>
<dbReference type="OrthoDB" id="629561at2"/>
<evidence type="ECO:0000256" key="1">
    <source>
        <dbReference type="ARBA" id="ARBA00004442"/>
    </source>
</evidence>
<evidence type="ECO:0000313" key="10">
    <source>
        <dbReference type="Proteomes" id="UP000435036"/>
    </source>
</evidence>